<dbReference type="Proteomes" id="UP001500866">
    <property type="component" value="Unassembled WGS sequence"/>
</dbReference>
<accession>A0ABP3RVP8</accession>
<evidence type="ECO:0000313" key="2">
    <source>
        <dbReference type="Proteomes" id="UP001500866"/>
    </source>
</evidence>
<comment type="caution">
    <text evidence="1">The sequence shown here is derived from an EMBL/GenBank/DDBJ whole genome shotgun (WGS) entry which is preliminary data.</text>
</comment>
<dbReference type="RefSeq" id="WP_343816324.1">
    <property type="nucleotide sequence ID" value="NZ_BAAADS010000025.1"/>
</dbReference>
<reference evidence="2" key="1">
    <citation type="journal article" date="2019" name="Int. J. Syst. Evol. Microbiol.">
        <title>The Global Catalogue of Microorganisms (GCM) 10K type strain sequencing project: providing services to taxonomists for standard genome sequencing and annotation.</title>
        <authorList>
            <consortium name="The Broad Institute Genomics Platform"/>
            <consortium name="The Broad Institute Genome Sequencing Center for Infectious Disease"/>
            <person name="Wu L."/>
            <person name="Ma J."/>
        </authorList>
    </citation>
    <scope>NUCLEOTIDE SEQUENCE [LARGE SCALE GENOMIC DNA]</scope>
    <source>
        <strain evidence="2">JCM 15395</strain>
    </source>
</reference>
<keyword evidence="2" id="KW-1185">Reference proteome</keyword>
<evidence type="ECO:0000313" key="1">
    <source>
        <dbReference type="EMBL" id="GAA0615415.1"/>
    </source>
</evidence>
<sequence length="57" mass="6750">MQDCLYHPTVELLLINQSNEEVQLLYNTNASTWSMPKIGPRPPYYTNPRYVNYYPVI</sequence>
<name>A0ABP3RVP8_9BACI</name>
<dbReference type="EMBL" id="BAAADS010000025">
    <property type="protein sequence ID" value="GAA0615415.1"/>
    <property type="molecule type" value="Genomic_DNA"/>
</dbReference>
<gene>
    <name evidence="1" type="ORF">GCM10009001_35890</name>
</gene>
<protein>
    <submittedName>
        <fullName evidence="1">Uncharacterized protein</fullName>
    </submittedName>
</protein>
<organism evidence="1 2">
    <name type="scientific">Virgibacillus siamensis</name>
    <dbReference type="NCBI Taxonomy" id="480071"/>
    <lineage>
        <taxon>Bacteria</taxon>
        <taxon>Bacillati</taxon>
        <taxon>Bacillota</taxon>
        <taxon>Bacilli</taxon>
        <taxon>Bacillales</taxon>
        <taxon>Bacillaceae</taxon>
        <taxon>Virgibacillus</taxon>
    </lineage>
</organism>
<proteinExistence type="predicted"/>